<comment type="similarity">
    <text evidence="1">Belongs to the short-chain dehydrogenases/reductases (SDR) family.</text>
</comment>
<accession>A0A1D9G813</accession>
<dbReference type="PANTHER" id="PTHR24321:SF8">
    <property type="entry name" value="ESTRADIOL 17-BETA-DEHYDROGENASE 8-RELATED"/>
    <property type="match status" value="1"/>
</dbReference>
<dbReference type="FunFam" id="3.40.50.720:FF:000084">
    <property type="entry name" value="Short-chain dehydrogenase reductase"/>
    <property type="match status" value="1"/>
</dbReference>
<evidence type="ECO:0000313" key="3">
    <source>
        <dbReference type="EMBL" id="AOY83772.2"/>
    </source>
</evidence>
<dbReference type="PROSITE" id="PS00061">
    <property type="entry name" value="ADH_SHORT"/>
    <property type="match status" value="1"/>
</dbReference>
<dbReference type="Pfam" id="PF13561">
    <property type="entry name" value="adh_short_C2"/>
    <property type="match status" value="1"/>
</dbReference>
<dbReference type="InterPro" id="IPR036291">
    <property type="entry name" value="NAD(P)-bd_dom_sf"/>
</dbReference>
<keyword evidence="2" id="KW-0560">Oxidoreductase</keyword>
<protein>
    <submittedName>
        <fullName evidence="3">SDR family NAD(P)-dependent oxidoreductase</fullName>
    </submittedName>
</protein>
<gene>
    <name evidence="3" type="ORF">BJP36_31470</name>
</gene>
<evidence type="ECO:0000256" key="1">
    <source>
        <dbReference type="ARBA" id="ARBA00006484"/>
    </source>
</evidence>
<dbReference type="GO" id="GO:0016491">
    <property type="term" value="F:oxidoreductase activity"/>
    <property type="evidence" value="ECO:0007669"/>
    <property type="project" value="UniProtKB-KW"/>
</dbReference>
<dbReference type="CDD" id="cd05233">
    <property type="entry name" value="SDR_c"/>
    <property type="match status" value="1"/>
</dbReference>
<dbReference type="Proteomes" id="UP000176944">
    <property type="component" value="Chromosome"/>
</dbReference>
<evidence type="ECO:0000256" key="2">
    <source>
        <dbReference type="ARBA" id="ARBA00023002"/>
    </source>
</evidence>
<dbReference type="SUPFAM" id="SSF51735">
    <property type="entry name" value="NAD(P)-binding Rossmann-fold domains"/>
    <property type="match status" value="1"/>
</dbReference>
<dbReference type="AlphaFoldDB" id="A0A1D9G813"/>
<reference evidence="4" key="1">
    <citation type="submission" date="2016-10" db="EMBL/GenBank/DDBJ databases">
        <title>Comparative genomics uncovers the prolific and rare metabolic potential of the cyanobacterial genus Moorea.</title>
        <authorList>
            <person name="Leao T."/>
            <person name="Castelao G."/>
            <person name="Korobeynikov A."/>
            <person name="Monroe E.A."/>
            <person name="Podell S."/>
            <person name="Glukhov E."/>
            <person name="Allen E."/>
            <person name="Gerwick W.H."/>
            <person name="Gerwick L."/>
        </authorList>
    </citation>
    <scope>NUCLEOTIDE SEQUENCE [LARGE SCALE GENOMIC DNA]</scope>
    <source>
        <strain evidence="4">JHB</strain>
    </source>
</reference>
<dbReference type="EMBL" id="CP017708">
    <property type="protein sequence ID" value="AOY83772.2"/>
    <property type="molecule type" value="Genomic_DNA"/>
</dbReference>
<dbReference type="InterPro" id="IPR020904">
    <property type="entry name" value="Sc_DH/Rdtase_CS"/>
</dbReference>
<dbReference type="PANTHER" id="PTHR24321">
    <property type="entry name" value="DEHYDROGENASES, SHORT CHAIN"/>
    <property type="match status" value="1"/>
</dbReference>
<organism evidence="3 4">
    <name type="scientific">Moorena producens (strain JHB)</name>
    <dbReference type="NCBI Taxonomy" id="1454205"/>
    <lineage>
        <taxon>Bacteria</taxon>
        <taxon>Bacillati</taxon>
        <taxon>Cyanobacteriota</taxon>
        <taxon>Cyanophyceae</taxon>
        <taxon>Coleofasciculales</taxon>
        <taxon>Coleofasciculaceae</taxon>
        <taxon>Moorena</taxon>
    </lineage>
</organism>
<evidence type="ECO:0000313" key="4">
    <source>
        <dbReference type="Proteomes" id="UP000176944"/>
    </source>
</evidence>
<name>A0A1D9G813_MOOP1</name>
<proteinExistence type="inferred from homology"/>
<dbReference type="PRINTS" id="PR00081">
    <property type="entry name" value="GDHRDH"/>
</dbReference>
<sequence>MGLVIKILLLFLVNWEKSIMPHAIVTGGSTGIGAATVDKFVAEGFSVSILDTNVSAGQQLVEKYNSKVMLFKADVAIRDEVSLAIKSAVLKFGTPDVLFVNAGIYRFTSIFDLREEDMRNLIEVNLCGVLYTVAEVAPLMREQKSGAIVLMSSDQVFIGKSGCLVYGATKGAVGQLAKGLSVELSEYGVRVNAVCPACVRTPMTEKIFQEVADTQKEDIEKVWAREAQAHPIGRVASPKDIASVVYFLSQDGASFMTGALIPIDGGLTSQTQSLSSLNVSDT</sequence>
<dbReference type="InterPro" id="IPR002347">
    <property type="entry name" value="SDR_fam"/>
</dbReference>
<dbReference type="Gene3D" id="3.40.50.720">
    <property type="entry name" value="NAD(P)-binding Rossmann-like Domain"/>
    <property type="match status" value="1"/>
</dbReference>